<evidence type="ECO:0000313" key="10">
    <source>
        <dbReference type="Proteomes" id="UP000655225"/>
    </source>
</evidence>
<evidence type="ECO:0000313" key="9">
    <source>
        <dbReference type="EMBL" id="KAF8364777.1"/>
    </source>
</evidence>
<feature type="binding site" evidence="5">
    <location>
        <position position="71"/>
    </location>
    <ligand>
        <name>S-adenosyl-L-methionine</name>
        <dbReference type="ChEBI" id="CHEBI:59789"/>
    </ligand>
</feature>
<dbReference type="InterPro" id="IPR029063">
    <property type="entry name" value="SAM-dependent_MTases_sf"/>
</dbReference>
<dbReference type="OrthoDB" id="1719619at2759"/>
<evidence type="ECO:0000256" key="4">
    <source>
        <dbReference type="ARBA" id="ARBA00022884"/>
    </source>
</evidence>
<dbReference type="SMART" id="SM00650">
    <property type="entry name" value="rADc"/>
    <property type="match status" value="1"/>
</dbReference>
<evidence type="ECO:0000256" key="6">
    <source>
        <dbReference type="RuleBase" id="RU362106"/>
    </source>
</evidence>
<protein>
    <recommendedName>
        <fullName evidence="6">rRNA adenine N(6)-methyltransferase</fullName>
        <ecNumber evidence="6">2.1.1.-</ecNumber>
    </recommendedName>
</protein>
<comment type="caution">
    <text evidence="9">The sequence shown here is derived from an EMBL/GenBank/DDBJ whole genome shotgun (WGS) entry which is preliminary data.</text>
</comment>
<accession>A0A834Y7U6</accession>
<feature type="binding site" evidence="5">
    <location>
        <position position="98"/>
    </location>
    <ligand>
        <name>S-adenosyl-L-methionine</name>
        <dbReference type="ChEBI" id="CHEBI:59789"/>
    </ligand>
</feature>
<gene>
    <name evidence="9" type="ORF">HHK36_033249</name>
</gene>
<dbReference type="EMBL" id="JABCRI010001277">
    <property type="protein sequence ID" value="KAF8364777.1"/>
    <property type="molecule type" value="Genomic_DNA"/>
</dbReference>
<dbReference type="Pfam" id="PF00398">
    <property type="entry name" value="RrnaAD"/>
    <property type="match status" value="1"/>
</dbReference>
<keyword evidence="10" id="KW-1185">Reference proteome</keyword>
<dbReference type="Gene3D" id="3.40.50.150">
    <property type="entry name" value="Vaccinia Virus protein VP39"/>
    <property type="match status" value="1"/>
</dbReference>
<evidence type="ECO:0000256" key="7">
    <source>
        <dbReference type="SAM" id="MobiDB-lite"/>
    </source>
</evidence>
<dbReference type="SUPFAM" id="SSF53335">
    <property type="entry name" value="S-adenosyl-L-methionine-dependent methyltransferases"/>
    <property type="match status" value="1"/>
</dbReference>
<dbReference type="GO" id="GO:0000179">
    <property type="term" value="F:rRNA (adenine-N6,N6-)-dimethyltransferase activity"/>
    <property type="evidence" value="ECO:0007669"/>
    <property type="project" value="UniProtKB-UniRule"/>
</dbReference>
<dbReference type="PANTHER" id="PTHR11727:SF27">
    <property type="entry name" value="RIBOSOMAL RNA SMALL SUBUNIT METHYLTRANSFERASE, CHLOROPLASTIC"/>
    <property type="match status" value="1"/>
</dbReference>
<dbReference type="Proteomes" id="UP000655225">
    <property type="component" value="Unassembled WGS sequence"/>
</dbReference>
<evidence type="ECO:0000256" key="2">
    <source>
        <dbReference type="ARBA" id="ARBA00022679"/>
    </source>
</evidence>
<dbReference type="PROSITE" id="PS51689">
    <property type="entry name" value="SAM_RNA_A_N6_MT"/>
    <property type="match status" value="1"/>
</dbReference>
<feature type="domain" description="Ribosomal RNA adenine methylase transferase N-terminal" evidence="8">
    <location>
        <begin position="78"/>
        <end position="186"/>
    </location>
</feature>
<keyword evidence="4 5" id="KW-0694">RNA-binding</keyword>
<feature type="binding site" evidence="5">
    <location>
        <position position="73"/>
    </location>
    <ligand>
        <name>S-adenosyl-L-methionine</name>
        <dbReference type="ChEBI" id="CHEBI:59789"/>
    </ligand>
</feature>
<dbReference type="InterPro" id="IPR020596">
    <property type="entry name" value="rRNA_Ade_Mease_Trfase_CS"/>
</dbReference>
<reference evidence="9 10" key="1">
    <citation type="submission" date="2020-04" db="EMBL/GenBank/DDBJ databases">
        <title>Plant Genome Project.</title>
        <authorList>
            <person name="Zhang R.-G."/>
        </authorList>
    </citation>
    <scope>NUCLEOTIDE SEQUENCE [LARGE SCALE GENOMIC DNA]</scope>
    <source>
        <strain evidence="9">YNK0</strain>
        <tissue evidence="9">Leaf</tissue>
    </source>
</reference>
<dbReference type="GO" id="GO:0003723">
    <property type="term" value="F:RNA binding"/>
    <property type="evidence" value="ECO:0007669"/>
    <property type="project" value="UniProtKB-UniRule"/>
</dbReference>
<dbReference type="AlphaFoldDB" id="A0A834Y7U6"/>
<feature type="compositionally biased region" description="Low complexity" evidence="7">
    <location>
        <begin position="1"/>
        <end position="17"/>
    </location>
</feature>
<feature type="region of interest" description="Disordered" evidence="7">
    <location>
        <begin position="1"/>
        <end position="28"/>
    </location>
</feature>
<feature type="binding site" evidence="5">
    <location>
        <position position="119"/>
    </location>
    <ligand>
        <name>S-adenosyl-L-methionine</name>
        <dbReference type="ChEBI" id="CHEBI:59789"/>
    </ligand>
</feature>
<dbReference type="InterPro" id="IPR020598">
    <property type="entry name" value="rRNA_Ade_methylase_Trfase_N"/>
</dbReference>
<dbReference type="PROSITE" id="PS01131">
    <property type="entry name" value="RRNA_A_DIMETH"/>
    <property type="match status" value="1"/>
</dbReference>
<evidence type="ECO:0000259" key="8">
    <source>
        <dbReference type="SMART" id="SM00650"/>
    </source>
</evidence>
<evidence type="ECO:0000256" key="5">
    <source>
        <dbReference type="PROSITE-ProRule" id="PRU01026"/>
    </source>
</evidence>
<comment type="similarity">
    <text evidence="5 6">Belongs to the class I-like SAM-binding methyltransferase superfamily. rRNA adenine N(6)-methyltransferase family.</text>
</comment>
<sequence>MISLLQSLSPISSSPTSRNRNGVRPPLPNHIIQYSRRSFYVRNSRSEDDYHSTLKALKSRGRIPRKSLGQHYMLNSSVNEQLSSAAGVEDGDLVLEIGPGTGSLTNVLVNAGATVLAIEKDPHMAVHVRERFASLDQLTVLPKAALHKILAVRESDVSPRLTGREEDWEIDLIIKATSSVLISPNDCSFFGLKSS</sequence>
<feature type="binding site" evidence="5">
    <location>
        <position position="195"/>
    </location>
    <ligand>
        <name>S-adenosyl-L-methionine</name>
        <dbReference type="ChEBI" id="CHEBI:59789"/>
    </ligand>
</feature>
<keyword evidence="3 5" id="KW-0949">S-adenosyl-L-methionine</keyword>
<proteinExistence type="inferred from homology"/>
<keyword evidence="2 5" id="KW-0808">Transferase</keyword>
<comment type="caution">
    <text evidence="5">Lacks conserved residue(s) required for the propagation of feature annotation.</text>
</comment>
<evidence type="ECO:0000256" key="3">
    <source>
        <dbReference type="ARBA" id="ARBA00022691"/>
    </source>
</evidence>
<dbReference type="InterPro" id="IPR001737">
    <property type="entry name" value="KsgA/Erm"/>
</dbReference>
<organism evidence="9 10">
    <name type="scientific">Tetracentron sinense</name>
    <name type="common">Spur-leaf</name>
    <dbReference type="NCBI Taxonomy" id="13715"/>
    <lineage>
        <taxon>Eukaryota</taxon>
        <taxon>Viridiplantae</taxon>
        <taxon>Streptophyta</taxon>
        <taxon>Embryophyta</taxon>
        <taxon>Tracheophyta</taxon>
        <taxon>Spermatophyta</taxon>
        <taxon>Magnoliopsida</taxon>
        <taxon>Trochodendrales</taxon>
        <taxon>Trochodendraceae</taxon>
        <taxon>Tetracentron</taxon>
    </lineage>
</organism>
<keyword evidence="6" id="KW-0698">rRNA processing</keyword>
<keyword evidence="1 5" id="KW-0489">Methyltransferase</keyword>
<dbReference type="EC" id="2.1.1.-" evidence="6"/>
<name>A0A834Y7U6_TETSI</name>
<evidence type="ECO:0000256" key="1">
    <source>
        <dbReference type="ARBA" id="ARBA00022603"/>
    </source>
</evidence>
<dbReference type="PANTHER" id="PTHR11727">
    <property type="entry name" value="DIMETHYLADENOSINE TRANSFERASE"/>
    <property type="match status" value="1"/>
</dbReference>